<evidence type="ECO:0000313" key="19">
    <source>
        <dbReference type="Proteomes" id="UP000009102"/>
    </source>
</evidence>
<dbReference type="EC" id="3.4.21.107" evidence="5"/>
<comment type="subcellular location">
    <subcellularLocation>
        <location evidence="3">Periplasm</location>
    </subcellularLocation>
</comment>
<dbReference type="Proteomes" id="UP000009102">
    <property type="component" value="Chromosome"/>
</dbReference>
<evidence type="ECO:0000256" key="13">
    <source>
        <dbReference type="ARBA" id="ARBA00023016"/>
    </source>
</evidence>
<dbReference type="InterPro" id="IPR001478">
    <property type="entry name" value="PDZ"/>
</dbReference>
<evidence type="ECO:0000256" key="2">
    <source>
        <dbReference type="ARBA" id="ARBA00002610"/>
    </source>
</evidence>
<dbReference type="FunFam" id="2.40.10.120:FF:000007">
    <property type="entry name" value="Periplasmic serine endoprotease DegP-like"/>
    <property type="match status" value="1"/>
</dbReference>
<comment type="function">
    <text evidence="2">Might be efficient in the degradation of transiently denatured and unfolded proteins which accumulate in the periplasm following stress conditions.</text>
</comment>
<feature type="active site" description="Charge relay system" evidence="15">
    <location>
        <position position="230"/>
    </location>
</feature>
<keyword evidence="9" id="KW-0677">Repeat</keyword>
<dbReference type="NCBIfam" id="TIGR02037">
    <property type="entry name" value="degP_htrA_DO"/>
    <property type="match status" value="1"/>
</dbReference>
<dbReference type="InterPro" id="IPR001940">
    <property type="entry name" value="Peptidase_S1C"/>
</dbReference>
<comment type="catalytic activity">
    <reaction evidence="1">
        <text>Acts on substrates that are at least partially unfolded. The cleavage site P1 residue is normally between a pair of hydrophobic residues, such as Val-|-Val.</text>
        <dbReference type="EC" id="3.4.21.107"/>
    </reaction>
</comment>
<dbReference type="SMART" id="SM00228">
    <property type="entry name" value="PDZ"/>
    <property type="match status" value="2"/>
</dbReference>
<dbReference type="SUPFAM" id="SSF50156">
    <property type="entry name" value="PDZ domain-like"/>
    <property type="match status" value="2"/>
</dbReference>
<keyword evidence="7 18" id="KW-0645">Protease</keyword>
<dbReference type="SUPFAM" id="SSF50494">
    <property type="entry name" value="Trypsin-like serine proteases"/>
    <property type="match status" value="1"/>
</dbReference>
<dbReference type="EMBL" id="CP001801">
    <property type="protein sequence ID" value="ACX94906.1"/>
    <property type="molecule type" value="Genomic_DNA"/>
</dbReference>
<dbReference type="Gene3D" id="2.40.10.120">
    <property type="match status" value="1"/>
</dbReference>
<evidence type="ECO:0000256" key="15">
    <source>
        <dbReference type="PIRSR" id="PIRSR611782-1"/>
    </source>
</evidence>
<evidence type="ECO:0000256" key="6">
    <source>
        <dbReference type="ARBA" id="ARBA00013958"/>
    </source>
</evidence>
<evidence type="ECO:0000256" key="9">
    <source>
        <dbReference type="ARBA" id="ARBA00022737"/>
    </source>
</evidence>
<evidence type="ECO:0000256" key="3">
    <source>
        <dbReference type="ARBA" id="ARBA00004418"/>
    </source>
</evidence>
<comment type="similarity">
    <text evidence="4">Belongs to the peptidase S1C family.</text>
</comment>
<dbReference type="Gene3D" id="2.30.42.10">
    <property type="match status" value="2"/>
</dbReference>
<evidence type="ECO:0000256" key="7">
    <source>
        <dbReference type="ARBA" id="ARBA00022670"/>
    </source>
</evidence>
<accession>D0KVX9</accession>
<evidence type="ECO:0000256" key="10">
    <source>
        <dbReference type="ARBA" id="ARBA00022764"/>
    </source>
</evidence>
<evidence type="ECO:0000259" key="17">
    <source>
        <dbReference type="PROSITE" id="PS50106"/>
    </source>
</evidence>
<dbReference type="InterPro" id="IPR036034">
    <property type="entry name" value="PDZ_sf"/>
</dbReference>
<dbReference type="eggNOG" id="COG0265">
    <property type="taxonomic scope" value="Bacteria"/>
</dbReference>
<organism evidence="18 19">
    <name type="scientific">Halothiobacillus neapolitanus (strain ATCC 23641 / DSM 15147 / CIP 104769 / NCIMB 8539 / c2)</name>
    <name type="common">Thiobacillus neapolitanus</name>
    <dbReference type="NCBI Taxonomy" id="555778"/>
    <lineage>
        <taxon>Bacteria</taxon>
        <taxon>Pseudomonadati</taxon>
        <taxon>Pseudomonadota</taxon>
        <taxon>Gammaproteobacteria</taxon>
        <taxon>Chromatiales</taxon>
        <taxon>Halothiobacillaceae</taxon>
        <taxon>Halothiobacillus</taxon>
    </lineage>
</organism>
<evidence type="ECO:0000313" key="18">
    <source>
        <dbReference type="EMBL" id="ACX94906.1"/>
    </source>
</evidence>
<feature type="binding site" evidence="16">
    <location>
        <position position="127"/>
    </location>
    <ligand>
        <name>substrate</name>
    </ligand>
</feature>
<dbReference type="RefSeq" id="WP_012822943.1">
    <property type="nucleotide sequence ID" value="NC_013422.1"/>
</dbReference>
<dbReference type="InterPro" id="IPR009003">
    <property type="entry name" value="Peptidase_S1_PA"/>
</dbReference>
<reference evidence="18 19" key="1">
    <citation type="submission" date="2009-10" db="EMBL/GenBank/DDBJ databases">
        <title>Complete sequence of Halothiobacillus neapolitanus c2.</title>
        <authorList>
            <consortium name="US DOE Joint Genome Institute"/>
            <person name="Lucas S."/>
            <person name="Copeland A."/>
            <person name="Lapidus A."/>
            <person name="Glavina del Rio T."/>
            <person name="Tice H."/>
            <person name="Bruce D."/>
            <person name="Goodwin L."/>
            <person name="Pitluck S."/>
            <person name="Davenport K."/>
            <person name="Brettin T."/>
            <person name="Detter J.C."/>
            <person name="Han C."/>
            <person name="Tapia R."/>
            <person name="Larimer F."/>
            <person name="Land M."/>
            <person name="Hauser L."/>
            <person name="Kyrpides N."/>
            <person name="Mikhailova N."/>
            <person name="Kerfeld C."/>
            <person name="Cannon G."/>
            <person name="Heinhort S."/>
        </authorList>
    </citation>
    <scope>NUCLEOTIDE SEQUENCE [LARGE SCALE GENOMIC DNA]</scope>
    <source>
        <strain evidence="19">ATCC 23641 / c2</strain>
    </source>
</reference>
<dbReference type="InterPro" id="IPR011782">
    <property type="entry name" value="Pept_S1C_Do"/>
</dbReference>
<dbReference type="AlphaFoldDB" id="D0KVX9"/>
<dbReference type="GO" id="GO:0006508">
    <property type="term" value="P:proteolysis"/>
    <property type="evidence" value="ECO:0007669"/>
    <property type="project" value="UniProtKB-KW"/>
</dbReference>
<evidence type="ECO:0000256" key="12">
    <source>
        <dbReference type="ARBA" id="ARBA00022825"/>
    </source>
</evidence>
<dbReference type="GO" id="GO:0004252">
    <property type="term" value="F:serine-type endopeptidase activity"/>
    <property type="evidence" value="ECO:0007669"/>
    <property type="project" value="InterPro"/>
</dbReference>
<dbReference type="CDD" id="cd10839">
    <property type="entry name" value="cpPDZ1_DegP-like"/>
    <property type="match status" value="1"/>
</dbReference>
<keyword evidence="8" id="KW-0732">Signal</keyword>
<feature type="domain" description="PDZ" evidence="17">
    <location>
        <begin position="286"/>
        <end position="365"/>
    </location>
</feature>
<dbReference type="PRINTS" id="PR00834">
    <property type="entry name" value="PROTEASES2C"/>
</dbReference>
<feature type="active site" description="Charge relay system" evidence="15">
    <location>
        <position position="127"/>
    </location>
</feature>
<feature type="active site" description="Charge relay system" evidence="15">
    <location>
        <position position="157"/>
    </location>
</feature>
<dbReference type="STRING" id="555778.Hneap_0040"/>
<evidence type="ECO:0000256" key="5">
    <source>
        <dbReference type="ARBA" id="ARBA00013035"/>
    </source>
</evidence>
<evidence type="ECO:0000256" key="4">
    <source>
        <dbReference type="ARBA" id="ARBA00010541"/>
    </source>
</evidence>
<keyword evidence="12" id="KW-0720">Serine protease</keyword>
<dbReference type="PROSITE" id="PS50106">
    <property type="entry name" value="PDZ"/>
    <property type="match status" value="1"/>
</dbReference>
<keyword evidence="19" id="KW-1185">Reference proteome</keyword>
<name>D0KVX9_HALNC</name>
<proteinExistence type="inferred from homology"/>
<dbReference type="Pfam" id="PF13180">
    <property type="entry name" value="PDZ_2"/>
    <property type="match status" value="2"/>
</dbReference>
<dbReference type="Pfam" id="PF13365">
    <property type="entry name" value="Trypsin_2"/>
    <property type="match status" value="1"/>
</dbReference>
<keyword evidence="11 18" id="KW-0378">Hydrolase</keyword>
<gene>
    <name evidence="18" type="ordered locus">Hneap_0040</name>
</gene>
<protein>
    <recommendedName>
        <fullName evidence="6">Probable periplasmic serine endoprotease DegP-like</fullName>
        <ecNumber evidence="5">3.4.21.107</ecNumber>
    </recommendedName>
    <alternativeName>
        <fullName evidence="14">Protease Do</fullName>
    </alternativeName>
</protein>
<dbReference type="HOGENOM" id="CLU_020120_1_0_6"/>
<feature type="binding site" evidence="16">
    <location>
        <position position="157"/>
    </location>
    <ligand>
        <name>substrate</name>
    </ligand>
</feature>
<dbReference type="PANTHER" id="PTHR22939:SF130">
    <property type="entry name" value="PERIPLASMIC SERINE ENDOPROTEASE DEGP-LIKE-RELATED"/>
    <property type="match status" value="1"/>
</dbReference>
<sequence>MRTQILVEAIRAGLPRRGRLLMAAALIATPLMAMTPAISFADNGVPDYVQLVKQASPWVVNISSVSNPKTQEAFNNGEMPTFPPGPAGDMFRHFFQEQMPQMKREPIRSLGSGFIISADGYILTNAHVVNGADKITVRLPDQQTYKAKVIGKDKRTDIALLKIDAKNLPVAPIGNSDNIQVGEWVLAIGEPFGLDHTATHGIVSALGRDLPDESYVPFIQTDAPVNPGNSGGPLINANGKVIGINSQIYTKSGGFMGISFAIPINVAMNVVDQIKSTGHVTRGYLGVLIQPVTYDLAQSFGLDTTKGALVAKVEPNTPAAKAGLKSGDIILKFNGSEIKHSGELPIMVGMSPIGKPATLTLMRDGKQMELNVTIEKLDKKALEAESGTSEAIEKMGLQVTELSPDELQQLNIKYGIKVKSVKNDSQFASVIAPGDILLEVNRMPMKSATDLKKALDSAPKDRPIAIRLLRDGQPLFMAVQLGTQ</sequence>
<evidence type="ECO:0000256" key="1">
    <source>
        <dbReference type="ARBA" id="ARBA00001772"/>
    </source>
</evidence>
<evidence type="ECO:0000256" key="8">
    <source>
        <dbReference type="ARBA" id="ARBA00022729"/>
    </source>
</evidence>
<dbReference type="GO" id="GO:0042597">
    <property type="term" value="C:periplasmic space"/>
    <property type="evidence" value="ECO:0007669"/>
    <property type="project" value="UniProtKB-SubCell"/>
</dbReference>
<evidence type="ECO:0000256" key="11">
    <source>
        <dbReference type="ARBA" id="ARBA00022801"/>
    </source>
</evidence>
<feature type="binding site" evidence="16">
    <location>
        <begin position="228"/>
        <end position="230"/>
    </location>
    <ligand>
        <name>substrate</name>
    </ligand>
</feature>
<dbReference type="PANTHER" id="PTHR22939">
    <property type="entry name" value="SERINE PROTEASE FAMILY S1C HTRA-RELATED"/>
    <property type="match status" value="1"/>
</dbReference>
<evidence type="ECO:0000256" key="14">
    <source>
        <dbReference type="ARBA" id="ARBA00032850"/>
    </source>
</evidence>
<keyword evidence="10" id="KW-0574">Periplasm</keyword>
<dbReference type="KEGG" id="hna:Hneap_0040"/>
<keyword evidence="13" id="KW-0346">Stress response</keyword>
<evidence type="ECO:0000256" key="16">
    <source>
        <dbReference type="PIRSR" id="PIRSR611782-2"/>
    </source>
</evidence>